<gene>
    <name evidence="1" type="ORF">NFRAN_3071</name>
</gene>
<accession>A0A484IKF3</accession>
<dbReference type="EMBL" id="LR216287">
    <property type="protein sequence ID" value="VFJ15389.1"/>
    <property type="molecule type" value="Genomic_DNA"/>
</dbReference>
<evidence type="ECO:0000313" key="1">
    <source>
        <dbReference type="EMBL" id="VFJ15389.1"/>
    </source>
</evidence>
<proteinExistence type="predicted"/>
<organism evidence="1 2">
    <name type="scientific">Candidatus Nitrosocosmicus franklandianus</name>
    <dbReference type="NCBI Taxonomy" id="1798806"/>
    <lineage>
        <taxon>Archaea</taxon>
        <taxon>Nitrososphaerota</taxon>
        <taxon>Nitrososphaeria</taxon>
        <taxon>Nitrososphaerales</taxon>
        <taxon>Nitrososphaeraceae</taxon>
        <taxon>Candidatus Nitrosocosmicus</taxon>
    </lineage>
</organism>
<dbReference type="AlphaFoldDB" id="A0A484IKF3"/>
<reference evidence="1 2" key="1">
    <citation type="submission" date="2019-02" db="EMBL/GenBank/DDBJ databases">
        <authorList>
            <person name="Lehtovirta-Morley E L."/>
        </authorList>
    </citation>
    <scope>NUCLEOTIDE SEQUENCE [LARGE SCALE GENOMIC DNA]</scope>
    <source>
        <strain evidence="1">NFRAN1</strain>
    </source>
</reference>
<sequence length="49" mass="5824">MFSEIIELYYLSFFSDVDIYTTSSFSVDVFYVLKLHNFLKNSALKMNNK</sequence>
<evidence type="ECO:0000313" key="2">
    <source>
        <dbReference type="Proteomes" id="UP000294299"/>
    </source>
</evidence>
<protein>
    <submittedName>
        <fullName evidence="1">Uncharacterized protein</fullName>
    </submittedName>
</protein>
<name>A0A484IKF3_9ARCH</name>
<dbReference type="KEGG" id="nfn:NFRAN_3071"/>
<dbReference type="Proteomes" id="UP000294299">
    <property type="component" value="Chromosome NFRAN"/>
</dbReference>
<keyword evidence="2" id="KW-1185">Reference proteome</keyword>